<organism evidence="1 2">
    <name type="scientific">Smallanthus sonchifolius</name>
    <dbReference type="NCBI Taxonomy" id="185202"/>
    <lineage>
        <taxon>Eukaryota</taxon>
        <taxon>Viridiplantae</taxon>
        <taxon>Streptophyta</taxon>
        <taxon>Embryophyta</taxon>
        <taxon>Tracheophyta</taxon>
        <taxon>Spermatophyta</taxon>
        <taxon>Magnoliopsida</taxon>
        <taxon>eudicotyledons</taxon>
        <taxon>Gunneridae</taxon>
        <taxon>Pentapetalae</taxon>
        <taxon>asterids</taxon>
        <taxon>campanulids</taxon>
        <taxon>Asterales</taxon>
        <taxon>Asteraceae</taxon>
        <taxon>Asteroideae</taxon>
        <taxon>Heliantheae alliance</taxon>
        <taxon>Millerieae</taxon>
        <taxon>Smallanthus</taxon>
    </lineage>
</organism>
<proteinExistence type="predicted"/>
<evidence type="ECO:0000313" key="2">
    <source>
        <dbReference type="Proteomes" id="UP001056120"/>
    </source>
</evidence>
<reference evidence="2" key="1">
    <citation type="journal article" date="2022" name="Mol. Ecol. Resour.">
        <title>The genomes of chicory, endive, great burdock and yacon provide insights into Asteraceae palaeo-polyploidization history and plant inulin production.</title>
        <authorList>
            <person name="Fan W."/>
            <person name="Wang S."/>
            <person name="Wang H."/>
            <person name="Wang A."/>
            <person name="Jiang F."/>
            <person name="Liu H."/>
            <person name="Zhao H."/>
            <person name="Xu D."/>
            <person name="Zhang Y."/>
        </authorList>
    </citation>
    <scope>NUCLEOTIDE SEQUENCE [LARGE SCALE GENOMIC DNA]</scope>
    <source>
        <strain evidence="2">cv. Yunnan</strain>
    </source>
</reference>
<gene>
    <name evidence="1" type="ORF">L1987_34157</name>
</gene>
<protein>
    <submittedName>
        <fullName evidence="1">Uncharacterized protein</fullName>
    </submittedName>
</protein>
<reference evidence="1 2" key="2">
    <citation type="journal article" date="2022" name="Mol. Ecol. Resour.">
        <title>The genomes of chicory, endive, great burdock and yacon provide insights into Asteraceae paleo-polyploidization history and plant inulin production.</title>
        <authorList>
            <person name="Fan W."/>
            <person name="Wang S."/>
            <person name="Wang H."/>
            <person name="Wang A."/>
            <person name="Jiang F."/>
            <person name="Liu H."/>
            <person name="Zhao H."/>
            <person name="Xu D."/>
            <person name="Zhang Y."/>
        </authorList>
    </citation>
    <scope>NUCLEOTIDE SEQUENCE [LARGE SCALE GENOMIC DNA]</scope>
    <source>
        <strain evidence="2">cv. Yunnan</strain>
        <tissue evidence="1">Leaves</tissue>
    </source>
</reference>
<sequence length="76" mass="9036">MVFCNQLDEIPESESRRRRRRPLTYLVYQVKTEFVALIRGAYDSQQLQSLTILLDFFRKPVEIPNDSEKLEAVEVF</sequence>
<evidence type="ECO:0000313" key="1">
    <source>
        <dbReference type="EMBL" id="KAI3798873.1"/>
    </source>
</evidence>
<comment type="caution">
    <text evidence="1">The sequence shown here is derived from an EMBL/GenBank/DDBJ whole genome shotgun (WGS) entry which is preliminary data.</text>
</comment>
<keyword evidence="2" id="KW-1185">Reference proteome</keyword>
<name>A0ACB9HU88_9ASTR</name>
<accession>A0ACB9HU88</accession>
<dbReference type="EMBL" id="CM042028">
    <property type="protein sequence ID" value="KAI3798873.1"/>
    <property type="molecule type" value="Genomic_DNA"/>
</dbReference>
<dbReference type="Proteomes" id="UP001056120">
    <property type="component" value="Linkage Group LG11"/>
</dbReference>